<accession>A0A444XZC4</accession>
<evidence type="ECO:0000313" key="2">
    <source>
        <dbReference type="Proteomes" id="UP000289738"/>
    </source>
</evidence>
<sequence length="188" mass="20216">MEATIPFKLFADLFSSDRGSCRRRWGQDVSVVVACGRSGSSPLRSLSVRAHCPSSSSPSTVSSSPKTVSSSSSAFGLLLSRSPSSSFGFIVSVSPTCRHRCGLSIRLCSCFLPLGHKILFFTGPEQAVALVSLLSREFQRSSITPAPPVAASSIRHCNTPVPFLFVLIYTCCPDPTIEKLEWTRIGIT</sequence>
<gene>
    <name evidence="1" type="ORF">Ahy_B08g090010</name>
</gene>
<name>A0A444XZC4_ARAHY</name>
<protein>
    <submittedName>
        <fullName evidence="1">Uncharacterized protein</fullName>
    </submittedName>
</protein>
<comment type="caution">
    <text evidence="1">The sequence shown here is derived from an EMBL/GenBank/DDBJ whole genome shotgun (WGS) entry which is preliminary data.</text>
</comment>
<keyword evidence="2" id="KW-1185">Reference proteome</keyword>
<dbReference type="Proteomes" id="UP000289738">
    <property type="component" value="Chromosome B08"/>
</dbReference>
<reference evidence="1 2" key="1">
    <citation type="submission" date="2019-01" db="EMBL/GenBank/DDBJ databases">
        <title>Sequencing of cultivated peanut Arachis hypogaea provides insights into genome evolution and oil improvement.</title>
        <authorList>
            <person name="Chen X."/>
        </authorList>
    </citation>
    <scope>NUCLEOTIDE SEQUENCE [LARGE SCALE GENOMIC DNA]</scope>
    <source>
        <strain evidence="2">cv. Fuhuasheng</strain>
        <tissue evidence="1">Leaves</tissue>
    </source>
</reference>
<organism evidence="1 2">
    <name type="scientific">Arachis hypogaea</name>
    <name type="common">Peanut</name>
    <dbReference type="NCBI Taxonomy" id="3818"/>
    <lineage>
        <taxon>Eukaryota</taxon>
        <taxon>Viridiplantae</taxon>
        <taxon>Streptophyta</taxon>
        <taxon>Embryophyta</taxon>
        <taxon>Tracheophyta</taxon>
        <taxon>Spermatophyta</taxon>
        <taxon>Magnoliopsida</taxon>
        <taxon>eudicotyledons</taxon>
        <taxon>Gunneridae</taxon>
        <taxon>Pentapetalae</taxon>
        <taxon>rosids</taxon>
        <taxon>fabids</taxon>
        <taxon>Fabales</taxon>
        <taxon>Fabaceae</taxon>
        <taxon>Papilionoideae</taxon>
        <taxon>50 kb inversion clade</taxon>
        <taxon>dalbergioids sensu lato</taxon>
        <taxon>Dalbergieae</taxon>
        <taxon>Pterocarpus clade</taxon>
        <taxon>Arachis</taxon>
    </lineage>
</organism>
<dbReference type="AlphaFoldDB" id="A0A444XZC4"/>
<proteinExistence type="predicted"/>
<dbReference type="EMBL" id="SDMP01000018">
    <property type="protein sequence ID" value="RYQ95031.1"/>
    <property type="molecule type" value="Genomic_DNA"/>
</dbReference>
<evidence type="ECO:0000313" key="1">
    <source>
        <dbReference type="EMBL" id="RYQ95031.1"/>
    </source>
</evidence>